<dbReference type="Gramene" id="TraesRN2A0100368300.1">
    <property type="protein sequence ID" value="TraesRN2A0100368300.1"/>
    <property type="gene ID" value="TraesRN2A0100368300"/>
</dbReference>
<protein>
    <recommendedName>
        <fullName evidence="7">Pentacotripeptide-repeat region of PRORP domain-containing protein</fullName>
    </recommendedName>
</protein>
<dbReference type="EnsemblPlants" id="TraesCSU02G272776.1">
    <property type="protein sequence ID" value="TraesCSU02G272776.1.cds1"/>
    <property type="gene ID" value="TraesCSU02G272776"/>
</dbReference>
<dbReference type="Gene3D" id="1.25.40.10">
    <property type="entry name" value="Tetratricopeptide repeat domain"/>
    <property type="match status" value="1"/>
</dbReference>
<name>A0A3B6U9P4_WHEAT</name>
<evidence type="ECO:0000256" key="4">
    <source>
        <dbReference type="PROSITE-ProRule" id="PRU00708"/>
    </source>
</evidence>
<dbReference type="NCBIfam" id="TIGR00756">
    <property type="entry name" value="PPR"/>
    <property type="match status" value="2"/>
</dbReference>
<keyword evidence="6" id="KW-1185">Reference proteome</keyword>
<reference evidence="5" key="2">
    <citation type="submission" date="2018-10" db="UniProtKB">
        <authorList>
            <consortium name="EnsemblPlants"/>
        </authorList>
    </citation>
    <scope>IDENTIFICATION</scope>
</reference>
<dbReference type="Gramene" id="TraesCS2A02G194805.1">
    <property type="protein sequence ID" value="TraesCS2A02G194805.1.cds1"/>
    <property type="gene ID" value="TraesCS2A02G194805"/>
</dbReference>
<evidence type="ECO:0000256" key="2">
    <source>
        <dbReference type="ARBA" id="ARBA00022737"/>
    </source>
</evidence>
<dbReference type="SMR" id="A0A3B6U9P4"/>
<dbReference type="Gramene" id="TraesRN2A0100368400.1">
    <property type="protein sequence ID" value="TraesRN2A0100368400.1"/>
    <property type="gene ID" value="TraesRN2A0100368400"/>
</dbReference>
<feature type="repeat" description="PPR" evidence="4">
    <location>
        <begin position="1"/>
        <end position="28"/>
    </location>
</feature>
<dbReference type="PANTHER" id="PTHR47936:SF1">
    <property type="entry name" value="PENTATRICOPEPTIDE REPEAT-CONTAINING PROTEIN GUN1, CHLOROPLASTIC"/>
    <property type="match status" value="1"/>
</dbReference>
<dbReference type="Proteomes" id="UP000019116">
    <property type="component" value="Chromosome 2A"/>
</dbReference>
<dbReference type="PROSITE" id="PS51375">
    <property type="entry name" value="PPR"/>
    <property type="match status" value="2"/>
</dbReference>
<feature type="repeat" description="PPR" evidence="4">
    <location>
        <begin position="29"/>
        <end position="63"/>
    </location>
</feature>
<dbReference type="Gramene" id="TraesCS2A03G0405300.1">
    <property type="protein sequence ID" value="TraesCS2A03G0405300.1.CDS1"/>
    <property type="gene ID" value="TraesCS2A03G0405300"/>
</dbReference>
<accession>A0A3B6U9P4</accession>
<dbReference type="OrthoDB" id="185373at2759"/>
<dbReference type="AlphaFoldDB" id="A0A3B6U9P4"/>
<evidence type="ECO:0000256" key="1">
    <source>
        <dbReference type="ARBA" id="ARBA00007626"/>
    </source>
</evidence>
<keyword evidence="3" id="KW-0809">Transit peptide</keyword>
<reference evidence="5" key="1">
    <citation type="submission" date="2018-08" db="EMBL/GenBank/DDBJ databases">
        <authorList>
            <person name="Rossello M."/>
        </authorList>
    </citation>
    <scope>NUCLEOTIDE SEQUENCE [LARGE SCALE GENOMIC DNA]</scope>
    <source>
        <strain evidence="5">cv. Chinese Spring</strain>
    </source>
</reference>
<dbReference type="Gramene" id="TraesROB_scaffold_973926_01G000100.1">
    <property type="protein sequence ID" value="TraesROB_scaffold_973926_01G000100.1"/>
    <property type="gene ID" value="TraesROB_scaffold_973926_01G000100"/>
</dbReference>
<dbReference type="Proteomes" id="UP000019116">
    <property type="component" value="Chromosome Un"/>
</dbReference>
<dbReference type="Pfam" id="PF13041">
    <property type="entry name" value="PPR_2"/>
    <property type="match status" value="1"/>
</dbReference>
<dbReference type="EnsemblPlants" id="TraesCS2A02G194805.1">
    <property type="protein sequence ID" value="TraesCS2A02G194805.1.cds1"/>
    <property type="gene ID" value="TraesCS2A02G194805"/>
</dbReference>
<evidence type="ECO:0008006" key="7">
    <source>
        <dbReference type="Google" id="ProtNLM"/>
    </source>
</evidence>
<organism evidence="5">
    <name type="scientific">Triticum aestivum</name>
    <name type="common">Wheat</name>
    <dbReference type="NCBI Taxonomy" id="4565"/>
    <lineage>
        <taxon>Eukaryota</taxon>
        <taxon>Viridiplantae</taxon>
        <taxon>Streptophyta</taxon>
        <taxon>Embryophyta</taxon>
        <taxon>Tracheophyta</taxon>
        <taxon>Spermatophyta</taxon>
        <taxon>Magnoliopsida</taxon>
        <taxon>Liliopsida</taxon>
        <taxon>Poales</taxon>
        <taxon>Poaceae</taxon>
        <taxon>BOP clade</taxon>
        <taxon>Pooideae</taxon>
        <taxon>Triticodae</taxon>
        <taxon>Triticeae</taxon>
        <taxon>Triticinae</taxon>
        <taxon>Triticum</taxon>
    </lineage>
</organism>
<sequence>MIYAYGRKGQMKEASRLFSEMKSSGLVPDIVTYNIFVKSYVANSMFEEAIDLVRYMVTHGCKPNERTYNSILQEYCRHDKIADAKSFLSNLPQLHPGISKQEQQRLLELLARHTSRDRG</sequence>
<dbReference type="PANTHER" id="PTHR47936">
    <property type="entry name" value="PPR_LONG DOMAIN-CONTAINING PROTEIN"/>
    <property type="match status" value="1"/>
</dbReference>
<dbReference type="STRING" id="4565.A0A3B6U9P4"/>
<evidence type="ECO:0000256" key="3">
    <source>
        <dbReference type="ARBA" id="ARBA00022946"/>
    </source>
</evidence>
<evidence type="ECO:0000313" key="6">
    <source>
        <dbReference type="Proteomes" id="UP000019116"/>
    </source>
</evidence>
<dbReference type="Gramene" id="TraesCSU02G272776.1">
    <property type="protein sequence ID" value="TraesCSU02G272776.1.cds1"/>
    <property type="gene ID" value="TraesCSU02G272776"/>
</dbReference>
<evidence type="ECO:0000313" key="5">
    <source>
        <dbReference type="EnsemblPlants" id="TraesCSU02G272776.1.cds1"/>
    </source>
</evidence>
<comment type="similarity">
    <text evidence="1">Belongs to the PPR family. P subfamily.</text>
</comment>
<dbReference type="InterPro" id="IPR011990">
    <property type="entry name" value="TPR-like_helical_dom_sf"/>
</dbReference>
<dbReference type="InterPro" id="IPR002885">
    <property type="entry name" value="PPR_rpt"/>
</dbReference>
<dbReference type="Pfam" id="PF01535">
    <property type="entry name" value="PPR"/>
    <property type="match status" value="1"/>
</dbReference>
<dbReference type="Gramene" id="TraesCS2A03G0405400.1">
    <property type="protein sequence ID" value="TraesCS2A03G0405400.1.CDS1"/>
    <property type="gene ID" value="TraesCS2A03G0405400"/>
</dbReference>
<keyword evidence="2" id="KW-0677">Repeat</keyword>
<proteinExistence type="inferred from homology"/>